<dbReference type="AlphaFoldDB" id="A0A1I5SKQ3"/>
<feature type="transmembrane region" description="Helical" evidence="1">
    <location>
        <begin position="20"/>
        <end position="42"/>
    </location>
</feature>
<feature type="transmembrane region" description="Helical" evidence="1">
    <location>
        <begin position="62"/>
        <end position="81"/>
    </location>
</feature>
<keyword evidence="1" id="KW-1133">Transmembrane helix</keyword>
<dbReference type="InterPro" id="IPR045713">
    <property type="entry name" value="DUF6069"/>
</dbReference>
<name>A0A1I5SKQ3_9ACTN</name>
<accession>A0A1I5SKQ3</accession>
<organism evidence="2 3">
    <name type="scientific">Geodermatophilus dictyosporus</name>
    <dbReference type="NCBI Taxonomy" id="1523247"/>
    <lineage>
        <taxon>Bacteria</taxon>
        <taxon>Bacillati</taxon>
        <taxon>Actinomycetota</taxon>
        <taxon>Actinomycetes</taxon>
        <taxon>Geodermatophilales</taxon>
        <taxon>Geodermatophilaceae</taxon>
        <taxon>Geodermatophilus</taxon>
    </lineage>
</organism>
<dbReference type="STRING" id="1523247.SAMN05660464_4033"/>
<evidence type="ECO:0000313" key="3">
    <source>
        <dbReference type="Proteomes" id="UP000198857"/>
    </source>
</evidence>
<reference evidence="3" key="1">
    <citation type="submission" date="2016-10" db="EMBL/GenBank/DDBJ databases">
        <authorList>
            <person name="Varghese N."/>
            <person name="Submissions S."/>
        </authorList>
    </citation>
    <scope>NUCLEOTIDE SEQUENCE [LARGE SCALE GENOMIC DNA]</scope>
    <source>
        <strain evidence="3">DSM 44208</strain>
    </source>
</reference>
<keyword evidence="1" id="KW-0812">Transmembrane</keyword>
<keyword evidence="1" id="KW-0472">Membrane</keyword>
<dbReference type="RefSeq" id="WP_169064491.1">
    <property type="nucleotide sequence ID" value="NZ_FOWQ01000007.1"/>
</dbReference>
<gene>
    <name evidence="2" type="ORF">SAMN05660464_4033</name>
</gene>
<feature type="transmembrane region" description="Helical" evidence="1">
    <location>
        <begin position="90"/>
        <end position="108"/>
    </location>
</feature>
<evidence type="ECO:0000256" key="1">
    <source>
        <dbReference type="SAM" id="Phobius"/>
    </source>
</evidence>
<sequence>MTTSTTSPTPVRRRLAPGPAALTVLAGAAAAALVWVVAVPLLGADVRVATGGQAQEPGPGAVVAAAVVAGLLGAALLGVLLRSARRPVPVWRAVALTVLVLSLGGPLSSGQDTTSVAVLVTLHLAVAAVLVPLLPRAVR</sequence>
<protein>
    <submittedName>
        <fullName evidence="2">Uncharacterized protein</fullName>
    </submittedName>
</protein>
<dbReference type="Proteomes" id="UP000198857">
    <property type="component" value="Unassembled WGS sequence"/>
</dbReference>
<feature type="transmembrane region" description="Helical" evidence="1">
    <location>
        <begin position="114"/>
        <end position="134"/>
    </location>
</feature>
<keyword evidence="3" id="KW-1185">Reference proteome</keyword>
<dbReference type="Pfam" id="PF19545">
    <property type="entry name" value="DUF6069"/>
    <property type="match status" value="1"/>
</dbReference>
<evidence type="ECO:0000313" key="2">
    <source>
        <dbReference type="EMBL" id="SFP71315.1"/>
    </source>
</evidence>
<proteinExistence type="predicted"/>
<dbReference type="EMBL" id="FOWQ01000007">
    <property type="protein sequence ID" value="SFP71315.1"/>
    <property type="molecule type" value="Genomic_DNA"/>
</dbReference>